<dbReference type="Proteomes" id="UP000326678">
    <property type="component" value="Chromosome Gxm1"/>
</dbReference>
<dbReference type="SUPFAM" id="SSF143422">
    <property type="entry name" value="Transposase IS200-like"/>
    <property type="match status" value="1"/>
</dbReference>
<dbReference type="SMART" id="SM01321">
    <property type="entry name" value="Y1_Tnp"/>
    <property type="match status" value="1"/>
</dbReference>
<dbReference type="NCBIfam" id="NF047646">
    <property type="entry name" value="REP_Tyr_transpos"/>
    <property type="match status" value="1"/>
</dbReference>
<dbReference type="GO" id="GO:0004803">
    <property type="term" value="F:transposase activity"/>
    <property type="evidence" value="ECO:0007669"/>
    <property type="project" value="InterPro"/>
</dbReference>
<evidence type="ECO:0000313" key="2">
    <source>
        <dbReference type="EMBL" id="QFS46777.1"/>
    </source>
</evidence>
<accession>A0A5P8W221</accession>
<evidence type="ECO:0000259" key="1">
    <source>
        <dbReference type="SMART" id="SM01321"/>
    </source>
</evidence>
<sequence length="138" mass="16678">MQQHPFIIDAFVLLPDHLHCIWRLPQGDCNFSTRWRLIKSYFSRQCITLSQENLSTSRQNKKERGIWQRRFWEHLIRDEVDFKNHLEYIHYNPVKHGLVKAPQDWEYSSFHRSVRQGMYDITWGAGQEIVFDSDIGKE</sequence>
<dbReference type="KEGG" id="nsh:GXM_04258"/>
<dbReference type="InterPro" id="IPR036515">
    <property type="entry name" value="Transposase_17_sf"/>
</dbReference>
<dbReference type="PANTHER" id="PTHR36966:SF1">
    <property type="entry name" value="REP-ASSOCIATED TYROSINE TRANSPOSASE"/>
    <property type="match status" value="1"/>
</dbReference>
<name>A0A5P8W221_9NOSO</name>
<dbReference type="AlphaFoldDB" id="A0A5P8W221"/>
<gene>
    <name evidence="2" type="ORF">GXM_04258</name>
</gene>
<dbReference type="GO" id="GO:0043565">
    <property type="term" value="F:sequence-specific DNA binding"/>
    <property type="evidence" value="ECO:0007669"/>
    <property type="project" value="TreeGrafter"/>
</dbReference>
<feature type="domain" description="Transposase IS200-like" evidence="1">
    <location>
        <begin position="1"/>
        <end position="92"/>
    </location>
</feature>
<dbReference type="InterPro" id="IPR002686">
    <property type="entry name" value="Transposase_17"/>
</dbReference>
<organism evidence="2 3">
    <name type="scientific">Nostoc sphaeroides CCNUC1</name>
    <dbReference type="NCBI Taxonomy" id="2653204"/>
    <lineage>
        <taxon>Bacteria</taxon>
        <taxon>Bacillati</taxon>
        <taxon>Cyanobacteriota</taxon>
        <taxon>Cyanophyceae</taxon>
        <taxon>Nostocales</taxon>
        <taxon>Nostocaceae</taxon>
        <taxon>Nostoc</taxon>
    </lineage>
</organism>
<keyword evidence="3" id="KW-1185">Reference proteome</keyword>
<dbReference type="EMBL" id="CP045226">
    <property type="protein sequence ID" value="QFS46777.1"/>
    <property type="molecule type" value="Genomic_DNA"/>
</dbReference>
<dbReference type="GO" id="GO:0006313">
    <property type="term" value="P:DNA transposition"/>
    <property type="evidence" value="ECO:0007669"/>
    <property type="project" value="InterPro"/>
</dbReference>
<reference evidence="2 3" key="1">
    <citation type="submission" date="2019-10" db="EMBL/GenBank/DDBJ databases">
        <title>Genomic and transcriptomic insights into the perfect genentic adaptation of a filamentous nitrogen-fixing cyanobacterium to rice fields.</title>
        <authorList>
            <person name="Chen Z."/>
        </authorList>
    </citation>
    <scope>NUCLEOTIDE SEQUENCE [LARGE SCALE GENOMIC DNA]</scope>
    <source>
        <strain evidence="2">CCNUC1</strain>
    </source>
</reference>
<dbReference type="InterPro" id="IPR052715">
    <property type="entry name" value="RAYT_transposase"/>
</dbReference>
<proteinExistence type="predicted"/>
<protein>
    <submittedName>
        <fullName evidence="2">Putative transposase</fullName>
    </submittedName>
</protein>
<dbReference type="Gene3D" id="3.30.70.1290">
    <property type="entry name" value="Transposase IS200-like"/>
    <property type="match status" value="1"/>
</dbReference>
<dbReference type="PANTHER" id="PTHR36966">
    <property type="entry name" value="REP-ASSOCIATED TYROSINE TRANSPOSASE"/>
    <property type="match status" value="1"/>
</dbReference>
<evidence type="ECO:0000313" key="3">
    <source>
        <dbReference type="Proteomes" id="UP000326678"/>
    </source>
</evidence>